<dbReference type="WBParaSite" id="ACAC_0000095401-mRNA-1">
    <property type="protein sequence ID" value="ACAC_0000095401-mRNA-1"/>
    <property type="gene ID" value="ACAC_0000095401"/>
</dbReference>
<proteinExistence type="predicted"/>
<keyword evidence="2" id="KW-0862">Zinc</keyword>
<dbReference type="PANTHER" id="PTHR21578">
    <property type="entry name" value="PROTEIN CBG03826"/>
    <property type="match status" value="1"/>
</dbReference>
<organism evidence="6 7">
    <name type="scientific">Angiostrongylus cantonensis</name>
    <name type="common">Rat lungworm</name>
    <dbReference type="NCBI Taxonomy" id="6313"/>
    <lineage>
        <taxon>Eukaryota</taxon>
        <taxon>Metazoa</taxon>
        <taxon>Ecdysozoa</taxon>
        <taxon>Nematoda</taxon>
        <taxon>Chromadorea</taxon>
        <taxon>Rhabditida</taxon>
        <taxon>Rhabditina</taxon>
        <taxon>Rhabditomorpha</taxon>
        <taxon>Strongyloidea</taxon>
        <taxon>Metastrongylidae</taxon>
        <taxon>Angiostrongylus</taxon>
    </lineage>
</organism>
<protein>
    <submittedName>
        <fullName evidence="7">RING-type domain-containing protein</fullName>
    </submittedName>
</protein>
<keyword evidence="1 3" id="KW-0863">Zinc-finger</keyword>
<dbReference type="GO" id="GO:0008270">
    <property type="term" value="F:zinc ion binding"/>
    <property type="evidence" value="ECO:0007669"/>
    <property type="project" value="UniProtKB-KW"/>
</dbReference>
<evidence type="ECO:0000256" key="2">
    <source>
        <dbReference type="ARBA" id="ARBA00022833"/>
    </source>
</evidence>
<keyword evidence="6" id="KW-1185">Reference proteome</keyword>
<feature type="compositionally biased region" description="Acidic residues" evidence="4">
    <location>
        <begin position="92"/>
        <end position="101"/>
    </location>
</feature>
<feature type="compositionally biased region" description="Acidic residues" evidence="4">
    <location>
        <begin position="14"/>
        <end position="25"/>
    </location>
</feature>
<evidence type="ECO:0000256" key="1">
    <source>
        <dbReference type="ARBA" id="ARBA00022771"/>
    </source>
</evidence>
<dbReference type="SUPFAM" id="SSF57850">
    <property type="entry name" value="RING/U-box"/>
    <property type="match status" value="1"/>
</dbReference>
<reference evidence="6" key="1">
    <citation type="submission" date="2012-09" db="EMBL/GenBank/DDBJ databases">
        <authorList>
            <person name="Martin A.A."/>
        </authorList>
    </citation>
    <scope>NUCLEOTIDE SEQUENCE</scope>
</reference>
<evidence type="ECO:0000256" key="3">
    <source>
        <dbReference type="PROSITE-ProRule" id="PRU00175"/>
    </source>
</evidence>
<keyword evidence="1 3" id="KW-0479">Metal-binding</keyword>
<feature type="compositionally biased region" description="Polar residues" evidence="4">
    <location>
        <begin position="27"/>
        <end position="36"/>
    </location>
</feature>
<evidence type="ECO:0000313" key="6">
    <source>
        <dbReference type="Proteomes" id="UP000035642"/>
    </source>
</evidence>
<dbReference type="Gene3D" id="3.30.40.10">
    <property type="entry name" value="Zinc/RING finger domain, C3HC4 (zinc finger)"/>
    <property type="match status" value="1"/>
</dbReference>
<feature type="compositionally biased region" description="Acidic residues" evidence="4">
    <location>
        <begin position="56"/>
        <end position="65"/>
    </location>
</feature>
<dbReference type="AlphaFoldDB" id="A0A158P6E9"/>
<dbReference type="PROSITE" id="PS50089">
    <property type="entry name" value="ZF_RING_2"/>
    <property type="match status" value="1"/>
</dbReference>
<dbReference type="PANTHER" id="PTHR21578:SF9">
    <property type="entry name" value="RING-TYPE DOMAIN-CONTAINING PROTEIN"/>
    <property type="match status" value="1"/>
</dbReference>
<dbReference type="InterPro" id="IPR013083">
    <property type="entry name" value="Znf_RING/FYVE/PHD"/>
</dbReference>
<sequence>MCSDELSPTLLNCEESDPVDSDDCTGSEMSEQSSAGEHTESGAEMSDESEVRFAEGEDNGDEDDFDRERNVENDVITFVPRSEMETVPSPESESEDEESLESDSISRKPEFPVLVSDDDDEPDDTVVRSEEFGRCTICFEDIPYDPVGCLYCQQMIGCRRCVKRWYGRGRSVNVIDLGFLDGHQPDNHRQCPLCRHEWLDQMEVTSMFDLRSD</sequence>
<feature type="domain" description="RING-type" evidence="5">
    <location>
        <begin position="135"/>
        <end position="195"/>
    </location>
</feature>
<evidence type="ECO:0000259" key="5">
    <source>
        <dbReference type="PROSITE" id="PS50089"/>
    </source>
</evidence>
<feature type="region of interest" description="Disordered" evidence="4">
    <location>
        <begin position="1"/>
        <end position="124"/>
    </location>
</feature>
<name>A0A158P6E9_ANGCA</name>
<accession>A0A158P6E9</accession>
<dbReference type="InterPro" id="IPR001841">
    <property type="entry name" value="Znf_RING"/>
</dbReference>
<dbReference type="Proteomes" id="UP000035642">
    <property type="component" value="Unassembled WGS sequence"/>
</dbReference>
<evidence type="ECO:0000313" key="7">
    <source>
        <dbReference type="WBParaSite" id="ACAC_0000095401-mRNA-1"/>
    </source>
</evidence>
<evidence type="ECO:0000256" key="4">
    <source>
        <dbReference type="SAM" id="MobiDB-lite"/>
    </source>
</evidence>
<reference evidence="7" key="2">
    <citation type="submission" date="2016-04" db="UniProtKB">
        <authorList>
            <consortium name="WormBaseParasite"/>
        </authorList>
    </citation>
    <scope>IDENTIFICATION</scope>
</reference>